<proteinExistence type="predicted"/>
<feature type="compositionally biased region" description="Polar residues" evidence="1">
    <location>
        <begin position="22"/>
        <end position="35"/>
    </location>
</feature>
<sequence length="56" mass="6143">MLDNLQINTAINIVTFDDSKPDNSTQDGASDSSFPTAHACMNIQSILLRMPSRSMK</sequence>
<protein>
    <submittedName>
        <fullName evidence="2">Uncharacterized protein</fullName>
    </submittedName>
</protein>
<evidence type="ECO:0000256" key="1">
    <source>
        <dbReference type="SAM" id="MobiDB-lite"/>
    </source>
</evidence>
<dbReference type="EMBL" id="FXAN01000077">
    <property type="protein sequence ID" value="SMG01576.1"/>
    <property type="molecule type" value="Genomic_DNA"/>
</dbReference>
<evidence type="ECO:0000313" key="2">
    <source>
        <dbReference type="EMBL" id="SMG01576.1"/>
    </source>
</evidence>
<organism evidence="2 3">
    <name type="scientific">Burkholderia singularis</name>
    <dbReference type="NCBI Taxonomy" id="1503053"/>
    <lineage>
        <taxon>Bacteria</taxon>
        <taxon>Pseudomonadati</taxon>
        <taxon>Pseudomonadota</taxon>
        <taxon>Betaproteobacteria</taxon>
        <taxon>Burkholderiales</taxon>
        <taxon>Burkholderiaceae</taxon>
        <taxon>Burkholderia</taxon>
        <taxon>pseudomallei group</taxon>
    </lineage>
</organism>
<feature type="region of interest" description="Disordered" evidence="1">
    <location>
        <begin position="16"/>
        <end position="35"/>
    </location>
</feature>
<accession>A0A238H8B4</accession>
<gene>
    <name evidence="2" type="ORF">BSIN_4458</name>
</gene>
<dbReference type="Proteomes" id="UP000198460">
    <property type="component" value="Unassembled WGS sequence"/>
</dbReference>
<dbReference type="AlphaFoldDB" id="A0A238H8B4"/>
<evidence type="ECO:0000313" key="3">
    <source>
        <dbReference type="Proteomes" id="UP000198460"/>
    </source>
</evidence>
<reference evidence="2 3" key="1">
    <citation type="submission" date="2017-04" db="EMBL/GenBank/DDBJ databases">
        <authorList>
            <person name="Afonso C.L."/>
            <person name="Miller P.J."/>
            <person name="Scott M.A."/>
            <person name="Spackman E."/>
            <person name="Goraichik I."/>
            <person name="Dimitrov K.M."/>
            <person name="Suarez D.L."/>
            <person name="Swayne D.E."/>
        </authorList>
    </citation>
    <scope>NUCLEOTIDE SEQUENCE [LARGE SCALE GENOMIC DNA]</scope>
    <source>
        <strain evidence="2">LMG 28154</strain>
    </source>
</reference>
<name>A0A238H8B4_9BURK</name>